<gene>
    <name evidence="3" type="ORF">FJT64_009231</name>
</gene>
<accession>A0A6A4VIA6</accession>
<dbReference type="AlphaFoldDB" id="A0A6A4VIA6"/>
<dbReference type="SUPFAM" id="SSF56219">
    <property type="entry name" value="DNase I-like"/>
    <property type="match status" value="1"/>
</dbReference>
<name>A0A6A4VIA6_AMPAM</name>
<comment type="caution">
    <text evidence="3">The sequence shown here is derived from an EMBL/GenBank/DDBJ whole genome shotgun (WGS) entry which is preliminary data.</text>
</comment>
<sequence>MLNIQSLLPKVVSLQHDQLKRFEYDFFVLTETWLRSATASRLVTFPGYTLHRADRPGEAGYGGVAILAHHNYQTAVIAQPSADCADCRLESLWLRVKPATGPHFTLAAVYRPPRRTAAALQADFGELELQYQRAILQHTGHVIIMGDLNSGGLSCKQRPLELPVAAAAPGPPPVELPVCGAHGPGGAEPQWPPAAARSQKRGPAPDQRLSDLGGHVLHTRILVDQFSMA</sequence>
<evidence type="ECO:0000256" key="1">
    <source>
        <dbReference type="SAM" id="MobiDB-lite"/>
    </source>
</evidence>
<evidence type="ECO:0000259" key="2">
    <source>
        <dbReference type="Pfam" id="PF03372"/>
    </source>
</evidence>
<feature type="domain" description="Endonuclease/exonuclease/phosphatase" evidence="2">
    <location>
        <begin position="16"/>
        <end position="150"/>
    </location>
</feature>
<reference evidence="3 4" key="1">
    <citation type="submission" date="2019-07" db="EMBL/GenBank/DDBJ databases">
        <title>Draft genome assembly of a fouling barnacle, Amphibalanus amphitrite (Darwin, 1854): The first reference genome for Thecostraca.</title>
        <authorList>
            <person name="Kim W."/>
        </authorList>
    </citation>
    <scope>NUCLEOTIDE SEQUENCE [LARGE SCALE GENOMIC DNA]</scope>
    <source>
        <strain evidence="3">SNU_AA5</strain>
        <tissue evidence="3">Soma without cirri and trophi</tissue>
    </source>
</reference>
<dbReference type="InterPro" id="IPR036691">
    <property type="entry name" value="Endo/exonu/phosph_ase_sf"/>
</dbReference>
<evidence type="ECO:0000313" key="4">
    <source>
        <dbReference type="Proteomes" id="UP000440578"/>
    </source>
</evidence>
<dbReference type="EMBL" id="VIIS01001790">
    <property type="protein sequence ID" value="KAF0292859.1"/>
    <property type="molecule type" value="Genomic_DNA"/>
</dbReference>
<dbReference type="PANTHER" id="PTHR47510:SF3">
    <property type="entry name" value="ENDO_EXONUCLEASE_PHOSPHATASE DOMAIN-CONTAINING PROTEIN"/>
    <property type="match status" value="1"/>
</dbReference>
<keyword evidence="4" id="KW-1185">Reference proteome</keyword>
<dbReference type="PANTHER" id="PTHR47510">
    <property type="entry name" value="REVERSE TRANSCRIPTASE DOMAIN-CONTAINING PROTEIN"/>
    <property type="match status" value="1"/>
</dbReference>
<organism evidence="3 4">
    <name type="scientific">Amphibalanus amphitrite</name>
    <name type="common">Striped barnacle</name>
    <name type="synonym">Balanus amphitrite</name>
    <dbReference type="NCBI Taxonomy" id="1232801"/>
    <lineage>
        <taxon>Eukaryota</taxon>
        <taxon>Metazoa</taxon>
        <taxon>Ecdysozoa</taxon>
        <taxon>Arthropoda</taxon>
        <taxon>Crustacea</taxon>
        <taxon>Multicrustacea</taxon>
        <taxon>Cirripedia</taxon>
        <taxon>Thoracica</taxon>
        <taxon>Thoracicalcarea</taxon>
        <taxon>Balanomorpha</taxon>
        <taxon>Balanoidea</taxon>
        <taxon>Balanidae</taxon>
        <taxon>Amphibalaninae</taxon>
        <taxon>Amphibalanus</taxon>
    </lineage>
</organism>
<dbReference type="Proteomes" id="UP000440578">
    <property type="component" value="Unassembled WGS sequence"/>
</dbReference>
<dbReference type="Gene3D" id="3.60.10.10">
    <property type="entry name" value="Endonuclease/exonuclease/phosphatase"/>
    <property type="match status" value="1"/>
</dbReference>
<feature type="region of interest" description="Disordered" evidence="1">
    <location>
        <begin position="180"/>
        <end position="211"/>
    </location>
</feature>
<dbReference type="OrthoDB" id="6382908at2759"/>
<evidence type="ECO:0000313" key="3">
    <source>
        <dbReference type="EMBL" id="KAF0292859.1"/>
    </source>
</evidence>
<dbReference type="Pfam" id="PF03372">
    <property type="entry name" value="Exo_endo_phos"/>
    <property type="match status" value="1"/>
</dbReference>
<protein>
    <recommendedName>
        <fullName evidence="2">Endonuclease/exonuclease/phosphatase domain-containing protein</fullName>
    </recommendedName>
</protein>
<dbReference type="GO" id="GO:0003824">
    <property type="term" value="F:catalytic activity"/>
    <property type="evidence" value="ECO:0007669"/>
    <property type="project" value="InterPro"/>
</dbReference>
<proteinExistence type="predicted"/>
<dbReference type="InterPro" id="IPR005135">
    <property type="entry name" value="Endo/exonuclease/phosphatase"/>
</dbReference>